<feature type="transmembrane region" description="Helical" evidence="8">
    <location>
        <begin position="239"/>
        <end position="260"/>
    </location>
</feature>
<dbReference type="RefSeq" id="WP_132089063.1">
    <property type="nucleotide sequence ID" value="NZ_JANKAQ010000001.1"/>
</dbReference>
<keyword evidence="5 8" id="KW-1133">Transmembrane helix</keyword>
<evidence type="ECO:0000256" key="7">
    <source>
        <dbReference type="ARBA" id="ARBA00023136"/>
    </source>
</evidence>
<keyword evidence="10" id="KW-1185">Reference proteome</keyword>
<dbReference type="GO" id="GO:0008324">
    <property type="term" value="F:monoatomic cation transmembrane transporter activity"/>
    <property type="evidence" value="ECO:0007669"/>
    <property type="project" value="InterPro"/>
</dbReference>
<feature type="transmembrane region" description="Helical" evidence="8">
    <location>
        <begin position="45"/>
        <end position="64"/>
    </location>
</feature>
<organism evidence="9 10">
    <name type="scientific">Frisingicoccus caecimuris</name>
    <dbReference type="NCBI Taxonomy" id="1796636"/>
    <lineage>
        <taxon>Bacteria</taxon>
        <taxon>Bacillati</taxon>
        <taxon>Bacillota</taxon>
        <taxon>Clostridia</taxon>
        <taxon>Lachnospirales</taxon>
        <taxon>Lachnospiraceae</taxon>
        <taxon>Frisingicoccus</taxon>
    </lineage>
</organism>
<evidence type="ECO:0000313" key="9">
    <source>
        <dbReference type="EMBL" id="TCO85983.1"/>
    </source>
</evidence>
<dbReference type="PANTHER" id="PTHR32024:SF1">
    <property type="entry name" value="KTR SYSTEM POTASSIUM UPTAKE PROTEIN B"/>
    <property type="match status" value="1"/>
</dbReference>
<dbReference type="EMBL" id="SLXA01000002">
    <property type="protein sequence ID" value="TCO85983.1"/>
    <property type="molecule type" value="Genomic_DNA"/>
</dbReference>
<evidence type="ECO:0000256" key="4">
    <source>
        <dbReference type="ARBA" id="ARBA00022692"/>
    </source>
</evidence>
<proteinExistence type="predicted"/>
<evidence type="ECO:0000256" key="1">
    <source>
        <dbReference type="ARBA" id="ARBA00004651"/>
    </source>
</evidence>
<feature type="transmembrane region" description="Helical" evidence="8">
    <location>
        <begin position="419"/>
        <end position="441"/>
    </location>
</feature>
<sequence length="459" mass="49459">MKSKKKSFELKTTQIIGLGFAILILAGSILLSLPIASVDGTATSYINALFTATTSSCVTGLVTVVTGEHWSLFGQVVILVMIQMGGLGVVSFTTFLLMIAGKRIQLKQRMLIQEAYGFDTLTGMVRMVRKMICGTLVVEGIGALLYMFVYIPRYGLAKGIWVSVFMAVSAFCNAGMDLMGADSMMPYVTHPLMNLVTMGLIVIGGLGFFVWWDLAAALRRVCREKMSLRQSVRKLSLHSKLVLCVTAILIFGGALIFFLLEFNNPETMGNLSFGGKIWASIFQSVTLRTAGFASIDQGKLHTGSLLLGCVLMFIGGSPGGTAGGIKTVTITLLAFAVIATIVGREDVELGHRRVSMDTVMKGTCVILLQVFFLVISTFALCCLESDIPFIQVLYETFSALGTVGLTMGITEGLSVAGKLVLIASMYFGRLGPITMAVILNVNGNKKKVHRRLPDGKVFV</sequence>
<dbReference type="GO" id="GO:0005886">
    <property type="term" value="C:plasma membrane"/>
    <property type="evidence" value="ECO:0007669"/>
    <property type="project" value="UniProtKB-SubCell"/>
</dbReference>
<dbReference type="Proteomes" id="UP000295711">
    <property type="component" value="Unassembled WGS sequence"/>
</dbReference>
<evidence type="ECO:0000313" key="10">
    <source>
        <dbReference type="Proteomes" id="UP000295711"/>
    </source>
</evidence>
<evidence type="ECO:0000256" key="8">
    <source>
        <dbReference type="SAM" id="Phobius"/>
    </source>
</evidence>
<feature type="transmembrane region" description="Helical" evidence="8">
    <location>
        <begin position="324"/>
        <end position="343"/>
    </location>
</feature>
<evidence type="ECO:0000256" key="6">
    <source>
        <dbReference type="ARBA" id="ARBA00023065"/>
    </source>
</evidence>
<keyword evidence="4 8" id="KW-0812">Transmembrane</keyword>
<dbReference type="AlphaFoldDB" id="A0A4R2LI94"/>
<dbReference type="OrthoDB" id="9810952at2"/>
<comment type="subcellular location">
    <subcellularLocation>
        <location evidence="1">Cell membrane</location>
        <topology evidence="1">Multi-pass membrane protein</topology>
    </subcellularLocation>
</comment>
<evidence type="ECO:0000256" key="3">
    <source>
        <dbReference type="ARBA" id="ARBA00022475"/>
    </source>
</evidence>
<feature type="transmembrane region" description="Helical" evidence="8">
    <location>
        <begin position="76"/>
        <end position="100"/>
    </location>
</feature>
<comment type="caution">
    <text evidence="9">The sequence shown here is derived from an EMBL/GenBank/DDBJ whole genome shotgun (WGS) entry which is preliminary data.</text>
</comment>
<reference evidence="9 10" key="1">
    <citation type="submission" date="2019-03" db="EMBL/GenBank/DDBJ databases">
        <title>Genomic Encyclopedia of Type Strains, Phase IV (KMG-IV): sequencing the most valuable type-strain genomes for metagenomic binning, comparative biology and taxonomic classification.</title>
        <authorList>
            <person name="Goeker M."/>
        </authorList>
    </citation>
    <scope>NUCLEOTIDE SEQUENCE [LARGE SCALE GENOMIC DNA]</scope>
    <source>
        <strain evidence="9 10">DSM 28559</strain>
    </source>
</reference>
<evidence type="ECO:0000256" key="5">
    <source>
        <dbReference type="ARBA" id="ARBA00022989"/>
    </source>
</evidence>
<feature type="transmembrane region" description="Helical" evidence="8">
    <location>
        <begin position="12"/>
        <end position="33"/>
    </location>
</feature>
<dbReference type="Pfam" id="PF02386">
    <property type="entry name" value="TrkH"/>
    <property type="match status" value="1"/>
</dbReference>
<feature type="transmembrane region" description="Helical" evidence="8">
    <location>
        <begin position="392"/>
        <end position="413"/>
    </location>
</feature>
<dbReference type="GO" id="GO:0030001">
    <property type="term" value="P:metal ion transport"/>
    <property type="evidence" value="ECO:0007669"/>
    <property type="project" value="UniProtKB-ARBA"/>
</dbReference>
<feature type="transmembrane region" description="Helical" evidence="8">
    <location>
        <begin position="358"/>
        <end position="380"/>
    </location>
</feature>
<dbReference type="InterPro" id="IPR003445">
    <property type="entry name" value="Cat_transpt"/>
</dbReference>
<feature type="transmembrane region" description="Helical" evidence="8">
    <location>
        <begin position="127"/>
        <end position="149"/>
    </location>
</feature>
<name>A0A4R2LI94_9FIRM</name>
<feature type="transmembrane region" description="Helical" evidence="8">
    <location>
        <begin position="196"/>
        <end position="218"/>
    </location>
</feature>
<accession>A0A4R2LI94</accession>
<dbReference type="PANTHER" id="PTHR32024">
    <property type="entry name" value="TRK SYSTEM POTASSIUM UPTAKE PROTEIN TRKG-RELATED"/>
    <property type="match status" value="1"/>
</dbReference>
<feature type="transmembrane region" description="Helical" evidence="8">
    <location>
        <begin position="300"/>
        <end position="317"/>
    </location>
</feature>
<keyword evidence="7 8" id="KW-0472">Membrane</keyword>
<keyword evidence="2" id="KW-0813">Transport</keyword>
<keyword evidence="3" id="KW-1003">Cell membrane</keyword>
<gene>
    <name evidence="9" type="ORF">EV212_102301</name>
</gene>
<protein>
    <submittedName>
        <fullName evidence="9">Trk system potassium uptake protein TrkH</fullName>
    </submittedName>
</protein>
<evidence type="ECO:0000256" key="2">
    <source>
        <dbReference type="ARBA" id="ARBA00022448"/>
    </source>
</evidence>
<keyword evidence="6" id="KW-0406">Ion transport</keyword>